<dbReference type="EMBL" id="JAQQPM010000005">
    <property type="protein sequence ID" value="KAK2072078.1"/>
    <property type="molecule type" value="Genomic_DNA"/>
</dbReference>
<organism evidence="2 3">
    <name type="scientific">Phyllachora maydis</name>
    <dbReference type="NCBI Taxonomy" id="1825666"/>
    <lineage>
        <taxon>Eukaryota</taxon>
        <taxon>Fungi</taxon>
        <taxon>Dikarya</taxon>
        <taxon>Ascomycota</taxon>
        <taxon>Pezizomycotina</taxon>
        <taxon>Sordariomycetes</taxon>
        <taxon>Sordariomycetidae</taxon>
        <taxon>Phyllachorales</taxon>
        <taxon>Phyllachoraceae</taxon>
        <taxon>Phyllachora</taxon>
    </lineage>
</organism>
<accession>A0AAD9MFI9</accession>
<feature type="compositionally biased region" description="Basic residues" evidence="1">
    <location>
        <begin position="59"/>
        <end position="69"/>
    </location>
</feature>
<sequence length="275" mass="29432">MLCFIHTLVPHASSPEFHSIAASLRYLARCQLVITVLTYSNHDSIDNSIKLSFDFGHGNGHRQGKKRARSSGSSSDSNSDSDSSGGAGRCRGKKKQTGQGSSGGRGGRVPTRQGNQQQQQWSFNDVMAAAARAEAAAEAAAAQQDRAGAGAGAGAGADANALYGGFYNVAVPSPPWPLFLPFATAAERQTIARVLTLELTVGKLLEVYNGLLAETAAVDHATTELARRELRQRLRQRVTQWNQLIEAIVESLQAEAEHLDEATAVLPYFLSTLHF</sequence>
<feature type="compositionally biased region" description="Low complexity" evidence="1">
    <location>
        <begin position="70"/>
        <end position="84"/>
    </location>
</feature>
<name>A0AAD9MFI9_9PEZI</name>
<dbReference type="Proteomes" id="UP001217918">
    <property type="component" value="Unassembled WGS sequence"/>
</dbReference>
<dbReference type="AlphaFoldDB" id="A0AAD9MFI9"/>
<feature type="region of interest" description="Disordered" evidence="1">
    <location>
        <begin position="59"/>
        <end position="120"/>
    </location>
</feature>
<reference evidence="2" key="1">
    <citation type="journal article" date="2023" name="Mol. Plant Microbe Interact.">
        <title>Elucidating the Obligate Nature and Biological Capacity of an Invasive Fungal Corn Pathogen.</title>
        <authorList>
            <person name="MacCready J.S."/>
            <person name="Roggenkamp E.M."/>
            <person name="Gdanetz K."/>
            <person name="Chilvers M.I."/>
        </authorList>
    </citation>
    <scope>NUCLEOTIDE SEQUENCE</scope>
    <source>
        <strain evidence="2">PM02</strain>
    </source>
</reference>
<proteinExistence type="predicted"/>
<comment type="caution">
    <text evidence="2">The sequence shown here is derived from an EMBL/GenBank/DDBJ whole genome shotgun (WGS) entry which is preliminary data.</text>
</comment>
<protein>
    <submittedName>
        <fullName evidence="2">Uncharacterized protein</fullName>
    </submittedName>
</protein>
<keyword evidence="3" id="KW-1185">Reference proteome</keyword>
<evidence type="ECO:0000313" key="3">
    <source>
        <dbReference type="Proteomes" id="UP001217918"/>
    </source>
</evidence>
<evidence type="ECO:0000256" key="1">
    <source>
        <dbReference type="SAM" id="MobiDB-lite"/>
    </source>
</evidence>
<gene>
    <name evidence="2" type="ORF">P8C59_006454</name>
</gene>
<evidence type="ECO:0000313" key="2">
    <source>
        <dbReference type="EMBL" id="KAK2072078.1"/>
    </source>
</evidence>